<evidence type="ECO:0000313" key="8">
    <source>
        <dbReference type="Proteomes" id="UP001161405"/>
    </source>
</evidence>
<keyword evidence="2" id="KW-0805">Transcription regulation</keyword>
<evidence type="ECO:0000259" key="6">
    <source>
        <dbReference type="PROSITE" id="PS50977"/>
    </source>
</evidence>
<evidence type="ECO:0000256" key="2">
    <source>
        <dbReference type="ARBA" id="ARBA00023015"/>
    </source>
</evidence>
<feature type="domain" description="HTH tetR-type" evidence="6">
    <location>
        <begin position="8"/>
        <end position="68"/>
    </location>
</feature>
<keyword evidence="8" id="KW-1185">Reference proteome</keyword>
<feature type="DNA-binding region" description="H-T-H motif" evidence="5">
    <location>
        <begin position="31"/>
        <end position="50"/>
    </location>
</feature>
<dbReference type="EMBL" id="BSNI01000002">
    <property type="protein sequence ID" value="GLQ16582.1"/>
    <property type="molecule type" value="Genomic_DNA"/>
</dbReference>
<dbReference type="PANTHER" id="PTHR30055:SF234">
    <property type="entry name" value="HTH-TYPE TRANSCRIPTIONAL REGULATOR BETI"/>
    <property type="match status" value="1"/>
</dbReference>
<evidence type="ECO:0000256" key="1">
    <source>
        <dbReference type="ARBA" id="ARBA00022491"/>
    </source>
</evidence>
<dbReference type="Gene3D" id="1.10.10.60">
    <property type="entry name" value="Homeodomain-like"/>
    <property type="match status" value="1"/>
</dbReference>
<keyword evidence="4" id="KW-0804">Transcription</keyword>
<dbReference type="InterPro" id="IPR039538">
    <property type="entry name" value="BetI_C"/>
</dbReference>
<reference evidence="7" key="1">
    <citation type="journal article" date="2014" name="Int. J. Syst. Evol. Microbiol.">
        <title>Complete genome of a new Firmicutes species belonging to the dominant human colonic microbiota ('Ruminococcus bicirculans') reveals two chromosomes and a selective capacity to utilize plant glucans.</title>
        <authorList>
            <consortium name="NISC Comparative Sequencing Program"/>
            <person name="Wegmann U."/>
            <person name="Louis P."/>
            <person name="Goesmann A."/>
            <person name="Henrissat B."/>
            <person name="Duncan S.H."/>
            <person name="Flint H.J."/>
        </authorList>
    </citation>
    <scope>NUCLEOTIDE SEQUENCE</scope>
    <source>
        <strain evidence="7">NBRC 107169</strain>
    </source>
</reference>
<dbReference type="PROSITE" id="PS50977">
    <property type="entry name" value="HTH_TETR_2"/>
    <property type="match status" value="1"/>
</dbReference>
<dbReference type="InterPro" id="IPR001647">
    <property type="entry name" value="HTH_TetR"/>
</dbReference>
<evidence type="ECO:0000256" key="5">
    <source>
        <dbReference type="PROSITE-ProRule" id="PRU00335"/>
    </source>
</evidence>
<dbReference type="RefSeq" id="WP_284362245.1">
    <property type="nucleotide sequence ID" value="NZ_BSNI01000002.1"/>
</dbReference>
<name>A0ABQ5URL1_9HYPH</name>
<dbReference type="PANTHER" id="PTHR30055">
    <property type="entry name" value="HTH-TYPE TRANSCRIPTIONAL REGULATOR RUTR"/>
    <property type="match status" value="1"/>
</dbReference>
<accession>A0ABQ5URL1</accession>
<reference evidence="7" key="2">
    <citation type="submission" date="2023-01" db="EMBL/GenBank/DDBJ databases">
        <title>Draft genome sequence of Maritalea porphyrae strain NBRC 107169.</title>
        <authorList>
            <person name="Sun Q."/>
            <person name="Mori K."/>
        </authorList>
    </citation>
    <scope>NUCLEOTIDE SEQUENCE</scope>
    <source>
        <strain evidence="7">NBRC 107169</strain>
    </source>
</reference>
<dbReference type="InterPro" id="IPR009057">
    <property type="entry name" value="Homeodomain-like_sf"/>
</dbReference>
<proteinExistence type="predicted"/>
<dbReference type="Proteomes" id="UP001161405">
    <property type="component" value="Unassembled WGS sequence"/>
</dbReference>
<dbReference type="InterPro" id="IPR036271">
    <property type="entry name" value="Tet_transcr_reg_TetR-rel_C_sf"/>
</dbReference>
<dbReference type="SUPFAM" id="SSF48498">
    <property type="entry name" value="Tetracyclin repressor-like, C-terminal domain"/>
    <property type="match status" value="1"/>
</dbReference>
<dbReference type="SUPFAM" id="SSF46689">
    <property type="entry name" value="Homeodomain-like"/>
    <property type="match status" value="1"/>
</dbReference>
<comment type="caution">
    <text evidence="7">The sequence shown here is derived from an EMBL/GenBank/DDBJ whole genome shotgun (WGS) entry which is preliminary data.</text>
</comment>
<dbReference type="Pfam" id="PF00440">
    <property type="entry name" value="TetR_N"/>
    <property type="match status" value="1"/>
</dbReference>
<sequence length="188" mass="20481">MPRPDRSHERIPQILSAAAKVFAADGVQGARMDDVAKEAGLSKAAIYLYYKNKDALVLALLEQFFAANLEALKLIPQGNSATDRLCLWIDLVSAAMQQGAHFQTVGFEFLAMAGRDTDARQKVLEFYQEYQSAIAQLLVDDGMLPSDAANKAQEIVALLEGINLLWMAQSGDMDFARLAKSGVTALLS</sequence>
<organism evidence="7 8">
    <name type="scientific">Maritalea porphyrae</name>
    <dbReference type="NCBI Taxonomy" id="880732"/>
    <lineage>
        <taxon>Bacteria</taxon>
        <taxon>Pseudomonadati</taxon>
        <taxon>Pseudomonadota</taxon>
        <taxon>Alphaproteobacteria</taxon>
        <taxon>Hyphomicrobiales</taxon>
        <taxon>Devosiaceae</taxon>
        <taxon>Maritalea</taxon>
    </lineage>
</organism>
<dbReference type="InterPro" id="IPR050109">
    <property type="entry name" value="HTH-type_TetR-like_transc_reg"/>
</dbReference>
<protein>
    <recommendedName>
        <fullName evidence="6">HTH tetR-type domain-containing protein</fullName>
    </recommendedName>
</protein>
<dbReference type="PRINTS" id="PR00455">
    <property type="entry name" value="HTHTETR"/>
</dbReference>
<dbReference type="Pfam" id="PF13977">
    <property type="entry name" value="TetR_C_6"/>
    <property type="match status" value="1"/>
</dbReference>
<evidence type="ECO:0000256" key="4">
    <source>
        <dbReference type="ARBA" id="ARBA00023163"/>
    </source>
</evidence>
<keyword evidence="3 5" id="KW-0238">DNA-binding</keyword>
<gene>
    <name evidence="7" type="ORF">GCM10007879_08310</name>
</gene>
<keyword evidence="1" id="KW-0678">Repressor</keyword>
<evidence type="ECO:0000256" key="3">
    <source>
        <dbReference type="ARBA" id="ARBA00023125"/>
    </source>
</evidence>
<dbReference type="Gene3D" id="1.10.357.10">
    <property type="entry name" value="Tetracycline Repressor, domain 2"/>
    <property type="match status" value="1"/>
</dbReference>
<evidence type="ECO:0000313" key="7">
    <source>
        <dbReference type="EMBL" id="GLQ16582.1"/>
    </source>
</evidence>